<proteinExistence type="predicted"/>
<dbReference type="Proteomes" id="UP000216207">
    <property type="component" value="Unassembled WGS sequence"/>
</dbReference>
<accession>A0A268P1G5</accession>
<dbReference type="AlphaFoldDB" id="A0A268P1G5"/>
<name>A0A268P1G5_SHOCL</name>
<protein>
    <submittedName>
        <fullName evidence="1">Uncharacterized protein</fullName>
    </submittedName>
</protein>
<dbReference type="EMBL" id="NPCC01000008">
    <property type="protein sequence ID" value="PAE89501.1"/>
    <property type="molecule type" value="Genomic_DNA"/>
</dbReference>
<gene>
    <name evidence="1" type="ORF">CHH72_07635</name>
</gene>
<comment type="caution">
    <text evidence="1">The sequence shown here is derived from an EMBL/GenBank/DDBJ whole genome shotgun (WGS) entry which is preliminary data.</text>
</comment>
<sequence>MISAQAFRVIAAFHSGVWMLFFIGAAVWLLFTWRGWQHARFLCASFVRTTEAVLLLSGFLMWYAYEFAAFYAVKGAIAILMLYFYEKTRLAIKKQQYRQLYPHGVLLVVTAVVVWAMGVYWK</sequence>
<dbReference type="RefSeq" id="WP_011247428.1">
    <property type="nucleotide sequence ID" value="NZ_BOQQ01000002.1"/>
</dbReference>
<evidence type="ECO:0000313" key="1">
    <source>
        <dbReference type="EMBL" id="PAE89501.1"/>
    </source>
</evidence>
<organism evidence="1 2">
    <name type="scientific">Shouchella clausii</name>
    <name type="common">Alkalihalobacillus clausii</name>
    <dbReference type="NCBI Taxonomy" id="79880"/>
    <lineage>
        <taxon>Bacteria</taxon>
        <taxon>Bacillati</taxon>
        <taxon>Bacillota</taxon>
        <taxon>Bacilli</taxon>
        <taxon>Bacillales</taxon>
        <taxon>Bacillaceae</taxon>
        <taxon>Shouchella</taxon>
    </lineage>
</organism>
<reference evidence="1 2" key="1">
    <citation type="submission" date="2017-07" db="EMBL/GenBank/DDBJ databases">
        <title>Isolation and whole genome analysis of endospore-forming bacteria from heroin.</title>
        <authorList>
            <person name="Kalinowski J."/>
            <person name="Ahrens B."/>
            <person name="Al-Dilaimi A."/>
            <person name="Winkler A."/>
            <person name="Wibberg D."/>
            <person name="Schleenbecker U."/>
            <person name="Ruckert C."/>
            <person name="Wolfel R."/>
            <person name="Grass G."/>
        </authorList>
    </citation>
    <scope>NUCLEOTIDE SEQUENCE [LARGE SCALE GENOMIC DNA]</scope>
    <source>
        <strain evidence="1 2">7539</strain>
    </source>
</reference>
<evidence type="ECO:0000313" key="2">
    <source>
        <dbReference type="Proteomes" id="UP000216207"/>
    </source>
</evidence>